<keyword evidence="5 11" id="KW-0378">Hydrolase</keyword>
<dbReference type="InterPro" id="IPR043137">
    <property type="entry name" value="GGT_ssub_C"/>
</dbReference>
<evidence type="ECO:0000256" key="6">
    <source>
        <dbReference type="ARBA" id="ARBA00023145"/>
    </source>
</evidence>
<dbReference type="NCBIfam" id="TIGR00066">
    <property type="entry name" value="g_glut_trans"/>
    <property type="match status" value="1"/>
</dbReference>
<comment type="PTM">
    <text evidence="11">Cleaved by autocatalysis into a large and a small subunit.</text>
</comment>
<dbReference type="EC" id="2.3.2.2" evidence="11"/>
<feature type="chain" id="PRO_5011113079" description="Glutathione hydrolase proenzyme" evidence="12">
    <location>
        <begin position="33"/>
        <end position="573"/>
    </location>
</feature>
<comment type="catalytic activity">
    <reaction evidence="2 11">
        <text>glutathione + H2O = L-cysteinylglycine + L-glutamate</text>
        <dbReference type="Rhea" id="RHEA:28807"/>
        <dbReference type="ChEBI" id="CHEBI:15377"/>
        <dbReference type="ChEBI" id="CHEBI:29985"/>
        <dbReference type="ChEBI" id="CHEBI:57925"/>
        <dbReference type="ChEBI" id="CHEBI:61694"/>
        <dbReference type="EC" id="3.4.19.13"/>
    </reaction>
</comment>
<feature type="binding site" evidence="10">
    <location>
        <position position="424"/>
    </location>
    <ligand>
        <name>L-glutamate</name>
        <dbReference type="ChEBI" id="CHEBI:29985"/>
    </ligand>
</feature>
<keyword evidence="4 11" id="KW-0808">Transferase</keyword>
<dbReference type="RefSeq" id="WP_087647247.1">
    <property type="nucleotide sequence ID" value="NZ_FCON02000071.1"/>
</dbReference>
<keyword evidence="6 11" id="KW-0865">Zymogen</keyword>
<dbReference type="InterPro" id="IPR043138">
    <property type="entry name" value="GGT_lsub"/>
</dbReference>
<dbReference type="AlphaFoldDB" id="A0A158K8J9"/>
<evidence type="ECO:0000256" key="5">
    <source>
        <dbReference type="ARBA" id="ARBA00022801"/>
    </source>
</evidence>
<proteinExistence type="inferred from homology"/>
<evidence type="ECO:0000256" key="9">
    <source>
        <dbReference type="PIRSR" id="PIRSR600101-1"/>
    </source>
</evidence>
<evidence type="ECO:0000256" key="2">
    <source>
        <dbReference type="ARBA" id="ARBA00001089"/>
    </source>
</evidence>
<reference evidence="13" key="1">
    <citation type="submission" date="2016-01" db="EMBL/GenBank/DDBJ databases">
        <authorList>
            <person name="Peeters C."/>
        </authorList>
    </citation>
    <scope>NUCLEOTIDE SEQUENCE [LARGE SCALE GENOMIC DNA]</scope>
    <source>
        <strain evidence="13">LMG 22940</strain>
    </source>
</reference>
<comment type="catalytic activity">
    <reaction evidence="1 11">
        <text>an S-substituted glutathione + H2O = an S-substituted L-cysteinylglycine + L-glutamate</text>
        <dbReference type="Rhea" id="RHEA:59468"/>
        <dbReference type="ChEBI" id="CHEBI:15377"/>
        <dbReference type="ChEBI" id="CHEBI:29985"/>
        <dbReference type="ChEBI" id="CHEBI:90779"/>
        <dbReference type="ChEBI" id="CHEBI:143103"/>
        <dbReference type="EC" id="3.4.19.13"/>
    </reaction>
</comment>
<name>A0A158K8J9_9BURK</name>
<dbReference type="EMBL" id="FCON02000071">
    <property type="protein sequence ID" value="SAL77444.1"/>
    <property type="molecule type" value="Genomic_DNA"/>
</dbReference>
<evidence type="ECO:0000256" key="4">
    <source>
        <dbReference type="ARBA" id="ARBA00022679"/>
    </source>
</evidence>
<dbReference type="Pfam" id="PF01019">
    <property type="entry name" value="G_glu_transpept"/>
    <property type="match status" value="1"/>
</dbReference>
<dbReference type="Gene3D" id="3.60.20.40">
    <property type="match status" value="1"/>
</dbReference>
<dbReference type="GO" id="GO:0006751">
    <property type="term" value="P:glutathione catabolic process"/>
    <property type="evidence" value="ECO:0007669"/>
    <property type="project" value="UniProtKB-UniRule"/>
</dbReference>
<evidence type="ECO:0000256" key="10">
    <source>
        <dbReference type="PIRSR" id="PIRSR600101-2"/>
    </source>
</evidence>
<evidence type="ECO:0000256" key="11">
    <source>
        <dbReference type="RuleBase" id="RU368036"/>
    </source>
</evidence>
<keyword evidence="14" id="KW-1185">Reference proteome</keyword>
<dbReference type="OrthoDB" id="5297205at2"/>
<feature type="binding site" evidence="10">
    <location>
        <begin position="400"/>
        <end position="402"/>
    </location>
    <ligand>
        <name>L-glutamate</name>
        <dbReference type="ChEBI" id="CHEBI:29985"/>
    </ligand>
</feature>
<dbReference type="PANTHER" id="PTHR43199">
    <property type="entry name" value="GLUTATHIONE HYDROLASE"/>
    <property type="match status" value="1"/>
</dbReference>
<dbReference type="PROSITE" id="PS00462">
    <property type="entry name" value="G_GLU_TRANSPEPTIDASE"/>
    <property type="match status" value="1"/>
</dbReference>
<feature type="binding site" evidence="10">
    <location>
        <position position="475"/>
    </location>
    <ligand>
        <name>L-glutamate</name>
        <dbReference type="ChEBI" id="CHEBI:29985"/>
    </ligand>
</feature>
<comment type="caution">
    <text evidence="13">The sequence shown here is derived from an EMBL/GenBank/DDBJ whole genome shotgun (WGS) entry which is preliminary data.</text>
</comment>
<dbReference type="PRINTS" id="PR01210">
    <property type="entry name" value="GGTRANSPTASE"/>
</dbReference>
<dbReference type="InterPro" id="IPR055262">
    <property type="entry name" value="GGT_CS"/>
</dbReference>
<comment type="similarity">
    <text evidence="3 11">Belongs to the gamma-glutamyltransferase family.</text>
</comment>
<feature type="active site" description="Nucleophile" evidence="9">
    <location>
        <position position="382"/>
    </location>
</feature>
<sequence length="573" mass="62409">MSLKMEQRMRSLVLAAALFVSAGFVETTPAYAKTDAQPAILTASAVAVADKFAADAAEQIFKQGGNAVDAAVAIAFTLAVTYPEAGNIGGGGFMTLYVDHRPYFLDYRERAPLTATQNMYLGDKGEVVKGMSVYGHRAVAVPGTVAGMWEAQKRFGKLKWKQVLAPAIKYAQDGFVVSDQLQQRRDEASKQFAGKTNFDLYFSGLKQGATFKQPDLAATLQRISDDGAKGFYEGRTAELIASSMTGHGLITERDLKEYKAVWRQPILASWNGYRIITAPPPSSGGIGLVQMLKMKADLKDKFDDVPLDSAQYVHLVAEMEKRVFADRAQYLGDPDFYKVPVAQLTNDDYILKRAQEVNPDTPSDTKSVLPGLGTSMPEKAETTHYSVVDKWGNAVSNTYTINGYFGSGVIADGTGIVLNDEMDDFASKPGVANMFGVVGSDANAIAPRKRPLSSMTPTILTKDDKVAMVIGTPGGSRIFTSIFQVMTNVYDFSMPLPEAVGATRFHHQLLPPNTIFEEPFRALDPDVVKALEAKGYKFTTQDFDGDIQAIRIDDTTPEAMSDPRGRGVSRVIR</sequence>
<accession>A0A158K8J9</accession>
<dbReference type="PANTHER" id="PTHR43199:SF1">
    <property type="entry name" value="GLUTATHIONE HYDROLASE PROENZYME"/>
    <property type="match status" value="1"/>
</dbReference>
<comment type="subunit">
    <text evidence="11">This enzyme consists of two polypeptide chains, which are synthesized in precursor form from a single polypeptide.</text>
</comment>
<keyword evidence="11" id="KW-0317">Glutathione biosynthesis</keyword>
<dbReference type="GO" id="GO:0006750">
    <property type="term" value="P:glutathione biosynthetic process"/>
    <property type="evidence" value="ECO:0007669"/>
    <property type="project" value="UniProtKB-KW"/>
</dbReference>
<comment type="catalytic activity">
    <reaction evidence="8 11">
        <text>an N-terminal (5-L-glutamyl)-[peptide] + an alpha-amino acid = 5-L-glutamyl amino acid + an N-terminal L-alpha-aminoacyl-[peptide]</text>
        <dbReference type="Rhea" id="RHEA:23904"/>
        <dbReference type="Rhea" id="RHEA-COMP:9780"/>
        <dbReference type="Rhea" id="RHEA-COMP:9795"/>
        <dbReference type="ChEBI" id="CHEBI:77644"/>
        <dbReference type="ChEBI" id="CHEBI:78597"/>
        <dbReference type="ChEBI" id="CHEBI:78599"/>
        <dbReference type="ChEBI" id="CHEBI:78608"/>
        <dbReference type="EC" id="2.3.2.2"/>
    </reaction>
</comment>
<evidence type="ECO:0000313" key="13">
    <source>
        <dbReference type="EMBL" id="SAL77444.1"/>
    </source>
</evidence>
<keyword evidence="7 11" id="KW-0012">Acyltransferase</keyword>
<dbReference type="Proteomes" id="UP000054770">
    <property type="component" value="Unassembled WGS sequence"/>
</dbReference>
<evidence type="ECO:0000256" key="8">
    <source>
        <dbReference type="ARBA" id="ARBA00047417"/>
    </source>
</evidence>
<comment type="pathway">
    <text evidence="11">Sulfur metabolism; glutathione metabolism.</text>
</comment>
<evidence type="ECO:0000313" key="14">
    <source>
        <dbReference type="Proteomes" id="UP000054770"/>
    </source>
</evidence>
<gene>
    <name evidence="13" type="ORF">AWB68_05201</name>
</gene>
<dbReference type="UniPathway" id="UPA00204"/>
<dbReference type="InterPro" id="IPR051792">
    <property type="entry name" value="GGT_bact"/>
</dbReference>
<evidence type="ECO:0000256" key="1">
    <source>
        <dbReference type="ARBA" id="ARBA00001049"/>
    </source>
</evidence>
<dbReference type="SUPFAM" id="SSF56235">
    <property type="entry name" value="N-terminal nucleophile aminohydrolases (Ntn hydrolases)"/>
    <property type="match status" value="1"/>
</dbReference>
<organism evidence="13 14">
    <name type="scientific">Caballeronia choica</name>
    <dbReference type="NCBI Taxonomy" id="326476"/>
    <lineage>
        <taxon>Bacteria</taxon>
        <taxon>Pseudomonadati</taxon>
        <taxon>Pseudomonadota</taxon>
        <taxon>Betaproteobacteria</taxon>
        <taxon>Burkholderiales</taxon>
        <taxon>Burkholderiaceae</taxon>
        <taxon>Caballeronia</taxon>
    </lineage>
</organism>
<dbReference type="InterPro" id="IPR029055">
    <property type="entry name" value="Ntn_hydrolases_N"/>
</dbReference>
<evidence type="ECO:0000256" key="3">
    <source>
        <dbReference type="ARBA" id="ARBA00009381"/>
    </source>
</evidence>
<dbReference type="EC" id="3.4.19.13" evidence="11"/>
<feature type="binding site" evidence="10">
    <location>
        <position position="108"/>
    </location>
    <ligand>
        <name>L-glutamate</name>
        <dbReference type="ChEBI" id="CHEBI:29985"/>
    </ligand>
</feature>
<feature type="binding site" evidence="10">
    <location>
        <begin position="453"/>
        <end position="454"/>
    </location>
    <ligand>
        <name>L-glutamate</name>
        <dbReference type="ChEBI" id="CHEBI:29985"/>
    </ligand>
</feature>
<evidence type="ECO:0000256" key="12">
    <source>
        <dbReference type="SAM" id="SignalP"/>
    </source>
</evidence>
<keyword evidence="12" id="KW-0732">Signal</keyword>
<feature type="signal peptide" evidence="12">
    <location>
        <begin position="1"/>
        <end position="32"/>
    </location>
</feature>
<dbReference type="Gene3D" id="1.10.246.130">
    <property type="match status" value="1"/>
</dbReference>
<dbReference type="GO" id="GO:0103068">
    <property type="term" value="F:leukotriene C4 gamma-glutamyl transferase activity"/>
    <property type="evidence" value="ECO:0007669"/>
    <property type="project" value="UniProtKB-EC"/>
</dbReference>
<protein>
    <recommendedName>
        <fullName evidence="11">Glutathione hydrolase proenzyme</fullName>
        <ecNumber evidence="11">2.3.2.2</ecNumber>
        <ecNumber evidence="11">3.4.19.13</ecNumber>
    </recommendedName>
    <component>
        <recommendedName>
            <fullName evidence="11">Glutathione hydrolase large chain</fullName>
        </recommendedName>
    </component>
    <component>
        <recommendedName>
            <fullName evidence="11">Glutathione hydrolase small chain</fullName>
        </recommendedName>
    </component>
</protein>
<dbReference type="GO" id="GO:0036374">
    <property type="term" value="F:glutathione hydrolase activity"/>
    <property type="evidence" value="ECO:0007669"/>
    <property type="project" value="UniProtKB-UniRule"/>
</dbReference>
<dbReference type="InterPro" id="IPR000101">
    <property type="entry name" value="GGT_peptidase"/>
</dbReference>
<evidence type="ECO:0000256" key="7">
    <source>
        <dbReference type="ARBA" id="ARBA00023315"/>
    </source>
</evidence>